<evidence type="ECO:0000256" key="6">
    <source>
        <dbReference type="ARBA" id="ARBA00022989"/>
    </source>
</evidence>
<name>A0A852TPZ7_9BACI</name>
<dbReference type="EMBL" id="JACCBX010000018">
    <property type="protein sequence ID" value="NYE09128.1"/>
    <property type="molecule type" value="Genomic_DNA"/>
</dbReference>
<dbReference type="PIRSF" id="PIRSF006603">
    <property type="entry name" value="DinF"/>
    <property type="match status" value="1"/>
</dbReference>
<comment type="caution">
    <text evidence="9">The sequence shown here is derived from an EMBL/GenBank/DDBJ whole genome shotgun (WGS) entry which is preliminary data.</text>
</comment>
<evidence type="ECO:0000256" key="7">
    <source>
        <dbReference type="ARBA" id="ARBA00023136"/>
    </source>
</evidence>
<dbReference type="GO" id="GO:0015297">
    <property type="term" value="F:antiporter activity"/>
    <property type="evidence" value="ECO:0007669"/>
    <property type="project" value="InterPro"/>
</dbReference>
<evidence type="ECO:0000256" key="2">
    <source>
        <dbReference type="ARBA" id="ARBA00010199"/>
    </source>
</evidence>
<dbReference type="PANTHER" id="PTHR42925:SF1">
    <property type="entry name" value="VIRULENCE FACTOR MVIN"/>
    <property type="match status" value="1"/>
</dbReference>
<evidence type="ECO:0000256" key="5">
    <source>
        <dbReference type="ARBA" id="ARBA00022692"/>
    </source>
</evidence>
<evidence type="ECO:0000256" key="8">
    <source>
        <dbReference type="SAM" id="Phobius"/>
    </source>
</evidence>
<accession>A0A852TPZ7</accession>
<proteinExistence type="inferred from homology"/>
<feature type="transmembrane region" description="Helical" evidence="8">
    <location>
        <begin position="316"/>
        <end position="337"/>
    </location>
</feature>
<feature type="transmembrane region" description="Helical" evidence="8">
    <location>
        <begin position="92"/>
        <end position="113"/>
    </location>
</feature>
<comment type="similarity">
    <text evidence="2">Belongs to the multi antimicrobial extrusion (MATE) (TC 2.A.66.1) family.</text>
</comment>
<sequence>MESLQDSQQRRMTLRAITWPIFIELFLQMIMGSTDIIMLSRISDDVVAAIGVANQLVFFAILLFNFTATGTAVLISQYLGAGLKKDAKQASAISLTINLGMGLVVSVLFVIFKGPLLNIFHLDPDIAIIGYDYLSIVGGTLFLQAMLVTVSAILRSNGFTREAMFVSVLMNLIHLIGNALVIYGWFGFPEMGVKGVALSTAFSRAAALVIAFWFMYKRLPIRIEWNDYINFQLTHIKKILKIGIPAAGEQLSYNTSQMAMTAITALLGAAALSTRVYTWNIMSFIMLFALAVGQGTQILIGYRVGAGDFAGAYKQLLKSLKVSFIITIFIAVFIAIFRENIMGLFTDDPEIIKVGSTLLLLCLILEPGRTLNLIVVNSLRATGDAVFTVKMGVLSMWGIAVPVSYLLGIQFGLGLAGVWIAFIADEWFRGIVMYFRWKSRAWEKKVLVEKKEVVAS</sequence>
<keyword evidence="7 8" id="KW-0472">Membrane</keyword>
<dbReference type="PANTHER" id="PTHR42925">
    <property type="entry name" value="MULTIDRUG AND TOXIN EFFLUX PROTEIN MATE FAMILY"/>
    <property type="match status" value="1"/>
</dbReference>
<comment type="subcellular location">
    <subcellularLocation>
        <location evidence="1">Cell membrane</location>
        <topology evidence="1">Multi-pass membrane protein</topology>
    </subcellularLocation>
</comment>
<evidence type="ECO:0000256" key="4">
    <source>
        <dbReference type="ARBA" id="ARBA00022475"/>
    </source>
</evidence>
<dbReference type="CDD" id="cd13134">
    <property type="entry name" value="MATE_like_8"/>
    <property type="match status" value="1"/>
</dbReference>
<feature type="transmembrane region" description="Helical" evidence="8">
    <location>
        <begin position="166"/>
        <end position="186"/>
    </location>
</feature>
<dbReference type="InterPro" id="IPR047135">
    <property type="entry name" value="YsiQ"/>
</dbReference>
<reference evidence="10" key="2">
    <citation type="submission" date="2020-08" db="EMBL/GenBank/DDBJ databases">
        <title>The Agave Microbiome: Exploring the role of microbial communities in plant adaptations to desert environments.</title>
        <authorList>
            <person name="Partida-Martinez L.P."/>
        </authorList>
    </citation>
    <scope>NUCLEOTIDE SEQUENCE [LARGE SCALE GENOMIC DNA]</scope>
    <source>
        <strain evidence="10">AT2.8</strain>
    </source>
</reference>
<feature type="transmembrane region" description="Helical" evidence="8">
    <location>
        <begin position="56"/>
        <end position="80"/>
    </location>
</feature>
<dbReference type="AlphaFoldDB" id="A0A852TPZ7"/>
<feature type="transmembrane region" description="Helical" evidence="8">
    <location>
        <begin position="133"/>
        <end position="154"/>
    </location>
</feature>
<dbReference type="GO" id="GO:0005886">
    <property type="term" value="C:plasma membrane"/>
    <property type="evidence" value="ECO:0007669"/>
    <property type="project" value="UniProtKB-SubCell"/>
</dbReference>
<gene>
    <name evidence="9" type="ORF">F4694_005985</name>
</gene>
<dbReference type="InterPro" id="IPR002528">
    <property type="entry name" value="MATE_fam"/>
</dbReference>
<feature type="transmembrane region" description="Helical" evidence="8">
    <location>
        <begin position="284"/>
        <end position="304"/>
    </location>
</feature>
<dbReference type="InterPro" id="IPR048279">
    <property type="entry name" value="MdtK-like"/>
</dbReference>
<evidence type="ECO:0000256" key="1">
    <source>
        <dbReference type="ARBA" id="ARBA00004651"/>
    </source>
</evidence>
<keyword evidence="3" id="KW-0813">Transport</keyword>
<dbReference type="GO" id="GO:0042910">
    <property type="term" value="F:xenobiotic transmembrane transporter activity"/>
    <property type="evidence" value="ECO:0007669"/>
    <property type="project" value="InterPro"/>
</dbReference>
<feature type="transmembrane region" description="Helical" evidence="8">
    <location>
        <begin position="258"/>
        <end position="278"/>
    </location>
</feature>
<feature type="transmembrane region" description="Helical" evidence="8">
    <location>
        <begin position="12"/>
        <end position="31"/>
    </location>
</feature>
<keyword evidence="5 8" id="KW-0812">Transmembrane</keyword>
<feature type="transmembrane region" description="Helical" evidence="8">
    <location>
        <begin position="198"/>
        <end position="216"/>
    </location>
</feature>
<evidence type="ECO:0000313" key="9">
    <source>
        <dbReference type="EMBL" id="NYE09128.1"/>
    </source>
</evidence>
<protein>
    <submittedName>
        <fullName evidence="9">MATE family efflux protein</fullName>
    </submittedName>
</protein>
<reference evidence="10" key="1">
    <citation type="submission" date="2020-07" db="EMBL/GenBank/DDBJ databases">
        <authorList>
            <person name="Partida-Martinez L."/>
            <person name="Huntemann M."/>
            <person name="Clum A."/>
            <person name="Wang J."/>
            <person name="Palaniappan K."/>
            <person name="Ritter S."/>
            <person name="Chen I.-M."/>
            <person name="Stamatis D."/>
            <person name="Reddy T."/>
            <person name="O'Malley R."/>
            <person name="Daum C."/>
            <person name="Shapiro N."/>
            <person name="Ivanova N."/>
            <person name="Kyrpides N."/>
            <person name="Woyke T."/>
        </authorList>
    </citation>
    <scope>NUCLEOTIDE SEQUENCE [LARGE SCALE GENOMIC DNA]</scope>
    <source>
        <strain evidence="10">AT2.8</strain>
    </source>
</reference>
<organism evidence="9 10">
    <name type="scientific">Neobacillus niacini</name>
    <dbReference type="NCBI Taxonomy" id="86668"/>
    <lineage>
        <taxon>Bacteria</taxon>
        <taxon>Bacillati</taxon>
        <taxon>Bacillota</taxon>
        <taxon>Bacilli</taxon>
        <taxon>Bacillales</taxon>
        <taxon>Bacillaceae</taxon>
        <taxon>Neobacillus</taxon>
    </lineage>
</organism>
<keyword evidence="6 8" id="KW-1133">Transmembrane helix</keyword>
<keyword evidence="4" id="KW-1003">Cell membrane</keyword>
<evidence type="ECO:0000256" key="3">
    <source>
        <dbReference type="ARBA" id="ARBA00022448"/>
    </source>
</evidence>
<dbReference type="Proteomes" id="UP000548423">
    <property type="component" value="Unassembled WGS sequence"/>
</dbReference>
<evidence type="ECO:0000313" key="10">
    <source>
        <dbReference type="Proteomes" id="UP000548423"/>
    </source>
</evidence>
<dbReference type="NCBIfam" id="TIGR00797">
    <property type="entry name" value="matE"/>
    <property type="match status" value="1"/>
</dbReference>
<dbReference type="Pfam" id="PF01554">
    <property type="entry name" value="MatE"/>
    <property type="match status" value="2"/>
</dbReference>